<dbReference type="SUPFAM" id="SSF54171">
    <property type="entry name" value="DNA-binding domain"/>
    <property type="match status" value="1"/>
</dbReference>
<sequence length="596" mass="64982">MEDAQKIETEKSVDGAEKGVQMKEAGKTEKEEKVGGAEKDVELPEVMKMEKDEQKAGVEKEVTKEDQTENKERGTDTKEDSGMPDVENVKAAEDEKQEPKEPAKNEGQPQVQEEKLEGSVEPPKLDAEGKTDGAIDSGDLKNTEGGGIDTPQSIIHDETLKAEDQPKPVTAKQDGFRENGAKDNGSTPGQIEESNGKDSVQGGKMSTEAEKNVQHQHEVVSMELPAPPGWKKQFFPKKGGTPRKSEIVFTAPTGEEIHNQRQLQQYLKSHPGGPPASEFDWGTGETPRRSARISEKAKAAPPTPESEPSKKRSRRSSASRKDRKDTEETKVEDAKMEDAQKTDDEKTVEGAERDVQMKEAEETEGEEKVGEAEKMEKDEHKAGNEKETGNEERTEKSDVTAEVKEAIAEGEKGAEIDKQEAKGHAAEVSEVKEVEQPEVQAEKQEGSEEQAQSDAESGKNGAADSIETKTIEDEKRLDPSQDNGTPTAEDQPKPETEKQDGVQEPAKPNIAASADAKLDVGNGASDNGSTPAPVDEPKGKDSMEGEINKRAVELFKKMQSALVINVGLGQNKVASRRDTLLSHLDWVIAYISKFVC</sequence>
<evidence type="ECO:0000256" key="1">
    <source>
        <dbReference type="ARBA" id="ARBA00004123"/>
    </source>
</evidence>
<reference evidence="8" key="1">
    <citation type="submission" date="2022-04" db="EMBL/GenBank/DDBJ databases">
        <title>Carnegiea gigantea Genome sequencing and assembly v2.</title>
        <authorList>
            <person name="Copetti D."/>
            <person name="Sanderson M.J."/>
            <person name="Burquez A."/>
            <person name="Wojciechowski M.F."/>
        </authorList>
    </citation>
    <scope>NUCLEOTIDE SEQUENCE</scope>
    <source>
        <strain evidence="8">SGP5-SGP5p</strain>
        <tissue evidence="8">Aerial part</tissue>
    </source>
</reference>
<evidence type="ECO:0000256" key="6">
    <source>
        <dbReference type="SAM" id="MobiDB-lite"/>
    </source>
</evidence>
<evidence type="ECO:0000313" key="9">
    <source>
        <dbReference type="Proteomes" id="UP001153076"/>
    </source>
</evidence>
<feature type="compositionally biased region" description="Basic and acidic residues" evidence="6">
    <location>
        <begin position="535"/>
        <end position="544"/>
    </location>
</feature>
<evidence type="ECO:0000256" key="4">
    <source>
        <dbReference type="ARBA" id="ARBA00023163"/>
    </source>
</evidence>
<dbReference type="Pfam" id="PF01429">
    <property type="entry name" value="MBD"/>
    <property type="match status" value="1"/>
</dbReference>
<keyword evidence="2" id="KW-0805">Transcription regulation</keyword>
<feature type="compositionally biased region" description="Basic and acidic residues" evidence="6">
    <location>
        <begin position="319"/>
        <end position="446"/>
    </location>
</feature>
<gene>
    <name evidence="8" type="ORF">Cgig2_023488</name>
</gene>
<feature type="compositionally biased region" description="Basic and acidic residues" evidence="6">
    <location>
        <begin position="112"/>
        <end position="142"/>
    </location>
</feature>
<dbReference type="InterPro" id="IPR001739">
    <property type="entry name" value="Methyl_CpG_DNA-bd"/>
</dbReference>
<accession>A0A9Q1JVR0</accession>
<protein>
    <recommendedName>
        <fullName evidence="7">MBD domain-containing protein</fullName>
    </recommendedName>
</protein>
<keyword evidence="4" id="KW-0804">Transcription</keyword>
<feature type="compositionally biased region" description="Polar residues" evidence="6">
    <location>
        <begin position="184"/>
        <end position="193"/>
    </location>
</feature>
<dbReference type="PROSITE" id="PS50982">
    <property type="entry name" value="MBD"/>
    <property type="match status" value="1"/>
</dbReference>
<dbReference type="EMBL" id="JAKOGI010000659">
    <property type="protein sequence ID" value="KAJ8431844.1"/>
    <property type="molecule type" value="Genomic_DNA"/>
</dbReference>
<dbReference type="Gene3D" id="3.30.890.10">
    <property type="entry name" value="Methyl-cpg-binding Protein 2, Chain A"/>
    <property type="match status" value="1"/>
</dbReference>
<feature type="compositionally biased region" description="Basic and acidic residues" evidence="6">
    <location>
        <begin position="1"/>
        <end position="104"/>
    </location>
</feature>
<feature type="compositionally biased region" description="Basic and acidic residues" evidence="6">
    <location>
        <begin position="155"/>
        <end position="166"/>
    </location>
</feature>
<comment type="subcellular location">
    <subcellularLocation>
        <location evidence="1">Nucleus</location>
    </subcellularLocation>
</comment>
<keyword evidence="9" id="KW-1185">Reference proteome</keyword>
<organism evidence="8 9">
    <name type="scientific">Carnegiea gigantea</name>
    <dbReference type="NCBI Taxonomy" id="171969"/>
    <lineage>
        <taxon>Eukaryota</taxon>
        <taxon>Viridiplantae</taxon>
        <taxon>Streptophyta</taxon>
        <taxon>Embryophyta</taxon>
        <taxon>Tracheophyta</taxon>
        <taxon>Spermatophyta</taxon>
        <taxon>Magnoliopsida</taxon>
        <taxon>eudicotyledons</taxon>
        <taxon>Gunneridae</taxon>
        <taxon>Pentapetalae</taxon>
        <taxon>Caryophyllales</taxon>
        <taxon>Cactineae</taxon>
        <taxon>Cactaceae</taxon>
        <taxon>Cactoideae</taxon>
        <taxon>Echinocereeae</taxon>
        <taxon>Carnegiea</taxon>
    </lineage>
</organism>
<evidence type="ECO:0000256" key="3">
    <source>
        <dbReference type="ARBA" id="ARBA00023125"/>
    </source>
</evidence>
<feature type="compositionally biased region" description="Basic and acidic residues" evidence="6">
    <location>
        <begin position="286"/>
        <end position="298"/>
    </location>
</feature>
<evidence type="ECO:0000256" key="5">
    <source>
        <dbReference type="ARBA" id="ARBA00023242"/>
    </source>
</evidence>
<dbReference type="InterPro" id="IPR039622">
    <property type="entry name" value="MBD10/11"/>
</dbReference>
<keyword evidence="3" id="KW-0238">DNA-binding</keyword>
<proteinExistence type="predicted"/>
<dbReference type="InterPro" id="IPR016177">
    <property type="entry name" value="DNA-bd_dom_sf"/>
</dbReference>
<dbReference type="OrthoDB" id="1435582at2759"/>
<evidence type="ECO:0000256" key="2">
    <source>
        <dbReference type="ARBA" id="ARBA00023015"/>
    </source>
</evidence>
<dbReference type="PANTHER" id="PTHR33729:SF6">
    <property type="entry name" value="METHYL-CPG-BINDING DOMAIN-CONTAINING PROTEIN 11"/>
    <property type="match status" value="1"/>
</dbReference>
<dbReference type="GO" id="GO:0003677">
    <property type="term" value="F:DNA binding"/>
    <property type="evidence" value="ECO:0007669"/>
    <property type="project" value="UniProtKB-KW"/>
</dbReference>
<feature type="compositionally biased region" description="Basic and acidic residues" evidence="6">
    <location>
        <begin position="490"/>
        <end position="501"/>
    </location>
</feature>
<evidence type="ECO:0000313" key="8">
    <source>
        <dbReference type="EMBL" id="KAJ8431844.1"/>
    </source>
</evidence>
<feature type="compositionally biased region" description="Basic and acidic residues" evidence="6">
    <location>
        <begin position="207"/>
        <end position="220"/>
    </location>
</feature>
<feature type="compositionally biased region" description="Basic and acidic residues" evidence="6">
    <location>
        <begin position="466"/>
        <end position="479"/>
    </location>
</feature>
<name>A0A9Q1JVR0_9CARY</name>
<keyword evidence="5" id="KW-0539">Nucleus</keyword>
<evidence type="ECO:0000259" key="7">
    <source>
        <dbReference type="PROSITE" id="PS50982"/>
    </source>
</evidence>
<dbReference type="AlphaFoldDB" id="A0A9Q1JVR0"/>
<feature type="domain" description="MBD" evidence="7">
    <location>
        <begin position="216"/>
        <end position="286"/>
    </location>
</feature>
<dbReference type="Proteomes" id="UP001153076">
    <property type="component" value="Unassembled WGS sequence"/>
</dbReference>
<dbReference type="PANTHER" id="PTHR33729">
    <property type="entry name" value="METHYL-CPG BINDING DOMAIN CONTAINING PROTEIN, EXPRESSED"/>
    <property type="match status" value="1"/>
</dbReference>
<dbReference type="GO" id="GO:0005634">
    <property type="term" value="C:nucleus"/>
    <property type="evidence" value="ECO:0007669"/>
    <property type="project" value="UniProtKB-SubCell"/>
</dbReference>
<comment type="caution">
    <text evidence="8">The sequence shown here is derived from an EMBL/GenBank/DDBJ whole genome shotgun (WGS) entry which is preliminary data.</text>
</comment>
<feature type="region of interest" description="Disordered" evidence="6">
    <location>
        <begin position="1"/>
        <end position="544"/>
    </location>
</feature>